<comment type="catalytic activity">
    <reaction evidence="11 12">
        <text>a very-long-chain acyl-CoA + malonyl-CoA + H(+) = a very-long-chain 3-oxoacyl-CoA + CO2 + CoA</text>
        <dbReference type="Rhea" id="RHEA:32727"/>
        <dbReference type="ChEBI" id="CHEBI:15378"/>
        <dbReference type="ChEBI" id="CHEBI:16526"/>
        <dbReference type="ChEBI" id="CHEBI:57287"/>
        <dbReference type="ChEBI" id="CHEBI:57384"/>
        <dbReference type="ChEBI" id="CHEBI:90725"/>
        <dbReference type="ChEBI" id="CHEBI:90736"/>
        <dbReference type="EC" id="2.3.1.199"/>
    </reaction>
</comment>
<evidence type="ECO:0000256" key="9">
    <source>
        <dbReference type="ARBA" id="ARBA00023136"/>
    </source>
</evidence>
<feature type="transmembrane region" description="Helical" evidence="12">
    <location>
        <begin position="142"/>
        <end position="162"/>
    </location>
</feature>
<evidence type="ECO:0000256" key="12">
    <source>
        <dbReference type="RuleBase" id="RU361115"/>
    </source>
</evidence>
<feature type="transmembrane region" description="Helical" evidence="12">
    <location>
        <begin position="183"/>
        <end position="202"/>
    </location>
</feature>
<keyword evidence="4 12" id="KW-0808">Transferase</keyword>
<dbReference type="InterPro" id="IPR002076">
    <property type="entry name" value="ELO_fam"/>
</dbReference>
<keyword evidence="3 12" id="KW-0444">Lipid biosynthesis</keyword>
<evidence type="ECO:0000256" key="8">
    <source>
        <dbReference type="ARBA" id="ARBA00023098"/>
    </source>
</evidence>
<dbReference type="PROSITE" id="PS01188">
    <property type="entry name" value="ELO"/>
    <property type="match status" value="1"/>
</dbReference>
<name>A0A2H4TI15_STRIE</name>
<evidence type="ECO:0000256" key="6">
    <source>
        <dbReference type="ARBA" id="ARBA00022832"/>
    </source>
</evidence>
<keyword evidence="10 12" id="KW-0275">Fatty acid biosynthesis</keyword>
<evidence type="ECO:0000256" key="11">
    <source>
        <dbReference type="ARBA" id="ARBA00047375"/>
    </source>
</evidence>
<dbReference type="GO" id="GO:0019367">
    <property type="term" value="P:fatty acid elongation, saturated fatty acid"/>
    <property type="evidence" value="ECO:0007669"/>
    <property type="project" value="TreeGrafter"/>
</dbReference>
<feature type="transmembrane region" description="Helical" evidence="12">
    <location>
        <begin position="20"/>
        <end position="40"/>
    </location>
</feature>
<dbReference type="Pfam" id="PF01151">
    <property type="entry name" value="ELO"/>
    <property type="match status" value="1"/>
</dbReference>
<protein>
    <recommendedName>
        <fullName evidence="12">Elongation of very long chain fatty acids protein</fullName>
        <ecNumber evidence="12">2.3.1.199</ecNumber>
    </recommendedName>
    <alternativeName>
        <fullName evidence="12">Very-long-chain 3-oxoacyl-CoA synthase</fullName>
    </alternativeName>
</protein>
<evidence type="ECO:0000256" key="7">
    <source>
        <dbReference type="ARBA" id="ARBA00022989"/>
    </source>
</evidence>
<reference evidence="13" key="1">
    <citation type="submission" date="2017-10" db="EMBL/GenBank/DDBJ databases">
        <title>Cloning and expression analysis of fatty acid elongase 5 (Elovl5) in the sea urchin Strongylocentrotus intermedius.</title>
        <authorList>
            <person name="Ding J.Q."/>
            <person name="Yang D.Q."/>
            <person name="Chang Y."/>
        </authorList>
    </citation>
    <scope>NUCLEOTIDE SEQUENCE</scope>
</reference>
<dbReference type="GO" id="GO:0042761">
    <property type="term" value="P:very long-chain fatty acid biosynthetic process"/>
    <property type="evidence" value="ECO:0007669"/>
    <property type="project" value="TreeGrafter"/>
</dbReference>
<comment type="similarity">
    <text evidence="2 12">Belongs to the ELO family.</text>
</comment>
<dbReference type="PANTHER" id="PTHR11157:SF134">
    <property type="entry name" value="ELONGATION OF FATTY ACIDS PROTEIN 1-RELATED"/>
    <property type="match status" value="1"/>
</dbReference>
<dbReference type="GO" id="GO:0034626">
    <property type="term" value="P:fatty acid elongation, polyunsaturated fatty acid"/>
    <property type="evidence" value="ECO:0007669"/>
    <property type="project" value="TreeGrafter"/>
</dbReference>
<keyword evidence="7 12" id="KW-1133">Transmembrane helix</keyword>
<dbReference type="GO" id="GO:0034625">
    <property type="term" value="P:fatty acid elongation, monounsaturated fatty acid"/>
    <property type="evidence" value="ECO:0007669"/>
    <property type="project" value="TreeGrafter"/>
</dbReference>
<dbReference type="PANTHER" id="PTHR11157">
    <property type="entry name" value="FATTY ACID ACYL TRANSFERASE-RELATED"/>
    <property type="match status" value="1"/>
</dbReference>
<evidence type="ECO:0000313" key="13">
    <source>
        <dbReference type="EMBL" id="ATY93169.1"/>
    </source>
</evidence>
<dbReference type="AlphaFoldDB" id="A0A2H4TI15"/>
<evidence type="ECO:0000256" key="3">
    <source>
        <dbReference type="ARBA" id="ARBA00022516"/>
    </source>
</evidence>
<keyword evidence="8 12" id="KW-0443">Lipid metabolism</keyword>
<dbReference type="InterPro" id="IPR030457">
    <property type="entry name" value="ELO_CS"/>
</dbReference>
<dbReference type="GO" id="GO:0005789">
    <property type="term" value="C:endoplasmic reticulum membrane"/>
    <property type="evidence" value="ECO:0007669"/>
    <property type="project" value="TreeGrafter"/>
</dbReference>
<evidence type="ECO:0000256" key="10">
    <source>
        <dbReference type="ARBA" id="ARBA00023160"/>
    </source>
</evidence>
<feature type="transmembrane region" description="Helical" evidence="12">
    <location>
        <begin position="208"/>
        <end position="228"/>
    </location>
</feature>
<dbReference type="GO" id="GO:0030148">
    <property type="term" value="P:sphingolipid biosynthetic process"/>
    <property type="evidence" value="ECO:0007669"/>
    <property type="project" value="TreeGrafter"/>
</dbReference>
<keyword evidence="6 12" id="KW-0276">Fatty acid metabolism</keyword>
<evidence type="ECO:0000256" key="1">
    <source>
        <dbReference type="ARBA" id="ARBA00004141"/>
    </source>
</evidence>
<evidence type="ECO:0000256" key="2">
    <source>
        <dbReference type="ARBA" id="ARBA00007263"/>
    </source>
</evidence>
<gene>
    <name evidence="13" type="primary">Elovl5</name>
</gene>
<feature type="transmembrane region" description="Helical" evidence="12">
    <location>
        <begin position="52"/>
        <end position="80"/>
    </location>
</feature>
<proteinExistence type="evidence at transcript level"/>
<comment type="subcellular location">
    <subcellularLocation>
        <location evidence="1">Membrane</location>
        <topology evidence="1">Multi-pass membrane protein</topology>
    </subcellularLocation>
</comment>
<sequence>MAVLTERFYQILGTFTGLQSFPVMVVYLILIGLSPLYQRITKPYSLRQIMVVYNYTCSFISGCTLLGFIAGMVTSGSIFLKDGNDLLKNSFFLYWCTKNLELLDTLFMILRHKRRQISFLHVYHHASMVLLTDFAFHYSPWAGIAFGLSINSFVHVCLYYYYGYTAQKPLSGAPTWKRHITELQITQFLIGLVHNTIGYFHHGFCVYSMFYGASMLYLFSTFYYNAFLRKRKGE</sequence>
<organism evidence="13">
    <name type="scientific">Strongylocentrotus intermedius</name>
    <name type="common">Sea urchin</name>
    <dbReference type="NCBI Taxonomy" id="7667"/>
    <lineage>
        <taxon>Eukaryota</taxon>
        <taxon>Metazoa</taxon>
        <taxon>Echinodermata</taxon>
        <taxon>Eleutherozoa</taxon>
        <taxon>Echinozoa</taxon>
        <taxon>Echinoidea</taxon>
        <taxon>Euechinoidea</taxon>
        <taxon>Echinacea</taxon>
        <taxon>Camarodonta</taxon>
        <taxon>Echinidea</taxon>
        <taxon>Strongylocentrotidae</taxon>
        <taxon>Strongylocentrotus</taxon>
    </lineage>
</organism>
<evidence type="ECO:0000256" key="4">
    <source>
        <dbReference type="ARBA" id="ARBA00022679"/>
    </source>
</evidence>
<evidence type="ECO:0000256" key="5">
    <source>
        <dbReference type="ARBA" id="ARBA00022692"/>
    </source>
</evidence>
<dbReference type="EMBL" id="MG516904">
    <property type="protein sequence ID" value="ATY93169.1"/>
    <property type="molecule type" value="mRNA"/>
</dbReference>
<keyword evidence="5 12" id="KW-0812">Transmembrane</keyword>
<keyword evidence="9 12" id="KW-0472">Membrane</keyword>
<accession>A0A2H4TI15</accession>
<dbReference type="EC" id="2.3.1.199" evidence="12"/>
<dbReference type="GO" id="GO:0009922">
    <property type="term" value="F:fatty acid elongase activity"/>
    <property type="evidence" value="ECO:0007669"/>
    <property type="project" value="UniProtKB-EC"/>
</dbReference>